<reference evidence="2 3" key="1">
    <citation type="submission" date="2015-01" db="EMBL/GenBank/DDBJ databases">
        <title>Genome of allotetraploid Gossypium barbadense reveals genomic plasticity and fiber elongation in cotton evolution.</title>
        <authorList>
            <person name="Chen X."/>
            <person name="Liu X."/>
            <person name="Zhao B."/>
            <person name="Zheng H."/>
            <person name="Hu Y."/>
            <person name="Lu G."/>
            <person name="Yang C."/>
            <person name="Chen J."/>
            <person name="Shan C."/>
            <person name="Zhang L."/>
            <person name="Zhou Y."/>
            <person name="Wang L."/>
            <person name="Guo W."/>
            <person name="Bai Y."/>
            <person name="Ruan J."/>
            <person name="Shangguan X."/>
            <person name="Mao Y."/>
            <person name="Jiang J."/>
            <person name="Zhu Y."/>
            <person name="Lei J."/>
            <person name="Kang H."/>
            <person name="Chen S."/>
            <person name="He X."/>
            <person name="Wang R."/>
            <person name="Wang Y."/>
            <person name="Chen J."/>
            <person name="Wang L."/>
            <person name="Yu S."/>
            <person name="Wang B."/>
            <person name="Wei J."/>
            <person name="Song S."/>
            <person name="Lu X."/>
            <person name="Gao Z."/>
            <person name="Gu W."/>
            <person name="Deng X."/>
            <person name="Ma D."/>
            <person name="Wang S."/>
            <person name="Liang W."/>
            <person name="Fang L."/>
            <person name="Cai C."/>
            <person name="Zhu X."/>
            <person name="Zhou B."/>
            <person name="Zhang Y."/>
            <person name="Chen Z."/>
            <person name="Xu S."/>
            <person name="Zhu R."/>
            <person name="Wang S."/>
            <person name="Zhang T."/>
            <person name="Zhao G."/>
        </authorList>
    </citation>
    <scope>NUCLEOTIDE SEQUENCE [LARGE SCALE GENOMIC DNA]</scope>
    <source>
        <strain evidence="3">cv. Xinhai21</strain>
        <tissue evidence="2">Leaf</tissue>
    </source>
</reference>
<feature type="region of interest" description="Disordered" evidence="1">
    <location>
        <begin position="1"/>
        <end position="27"/>
    </location>
</feature>
<feature type="compositionally biased region" description="Basic and acidic residues" evidence="1">
    <location>
        <begin position="15"/>
        <end position="27"/>
    </location>
</feature>
<dbReference type="EMBL" id="KZ663892">
    <property type="protein sequence ID" value="PPS09205.1"/>
    <property type="molecule type" value="Genomic_DNA"/>
</dbReference>
<evidence type="ECO:0000313" key="3">
    <source>
        <dbReference type="Proteomes" id="UP000239757"/>
    </source>
</evidence>
<organism evidence="2 3">
    <name type="scientific">Gossypium barbadense</name>
    <name type="common">Sea Island cotton</name>
    <name type="synonym">Hibiscus barbadensis</name>
    <dbReference type="NCBI Taxonomy" id="3634"/>
    <lineage>
        <taxon>Eukaryota</taxon>
        <taxon>Viridiplantae</taxon>
        <taxon>Streptophyta</taxon>
        <taxon>Embryophyta</taxon>
        <taxon>Tracheophyta</taxon>
        <taxon>Spermatophyta</taxon>
        <taxon>Magnoliopsida</taxon>
        <taxon>eudicotyledons</taxon>
        <taxon>Gunneridae</taxon>
        <taxon>Pentapetalae</taxon>
        <taxon>rosids</taxon>
        <taxon>malvids</taxon>
        <taxon>Malvales</taxon>
        <taxon>Malvaceae</taxon>
        <taxon>Malvoideae</taxon>
        <taxon>Gossypium</taxon>
    </lineage>
</organism>
<dbReference type="Proteomes" id="UP000239757">
    <property type="component" value="Unassembled WGS sequence"/>
</dbReference>
<proteinExistence type="predicted"/>
<dbReference type="OrthoDB" id="1685790at2759"/>
<gene>
    <name evidence="2" type="ORF">GOBAR_AA11439</name>
</gene>
<sequence length="494" mass="55658">MINVQNEEGFVEPEPEPRQETVVSKDAKSNEIFKGAFANKRKLDEASHVELNEMSLRGVHHPFSSNSRGPIHEDRRLQIEELDEWRTHKPRTRDKPKLCQNELNTFPHQLKVGDKVVLDPVDPHIVTVRPDEEIPLTVLSIFPFGTVEVNHPKFGTFKFLTANLLIEILNIGFSTKTRPSTRACLGPCENKAKDFPNTGYDKTPRPCDMVVVEPGKTTRACNTPVWKNRGCGPYIHRRGRSKRSWTRSFDTTMCTHTLKVYGSGTNFKRAQIGKTRNTQAKIGEHGRVPWPCGLKSINTLHYSLFSLSKNPNPSRCHCIDWAAVEQAQLADAIRPLLTTYLWELFFGIIKPTYLELTMELCLTFHLQTVMMNYNDPGTVQFCLGGLICQLSVPEFSAALGLYTEEFKEKNEIHALTCHIHLSPSKCWHTLALGAASYNPSRSKASVLPPSLRYLHAILAHTITGRALKANHRIGTKNSTEKGSPRLPCPNGPRP</sequence>
<protein>
    <submittedName>
        <fullName evidence="2">Uncharacterized protein</fullName>
    </submittedName>
</protein>
<name>A0A2P5Y0U3_GOSBA</name>
<accession>A0A2P5Y0U3</accession>
<dbReference type="AlphaFoldDB" id="A0A2P5Y0U3"/>
<evidence type="ECO:0000256" key="1">
    <source>
        <dbReference type="SAM" id="MobiDB-lite"/>
    </source>
</evidence>
<feature type="region of interest" description="Disordered" evidence="1">
    <location>
        <begin position="470"/>
        <end position="494"/>
    </location>
</feature>
<evidence type="ECO:0000313" key="2">
    <source>
        <dbReference type="EMBL" id="PPS09205.1"/>
    </source>
</evidence>